<dbReference type="AlphaFoldDB" id="A0A914QGV4"/>
<organism evidence="3 4">
    <name type="scientific">Panagrolaimus davidi</name>
    <dbReference type="NCBI Taxonomy" id="227884"/>
    <lineage>
        <taxon>Eukaryota</taxon>
        <taxon>Metazoa</taxon>
        <taxon>Ecdysozoa</taxon>
        <taxon>Nematoda</taxon>
        <taxon>Chromadorea</taxon>
        <taxon>Rhabditida</taxon>
        <taxon>Tylenchina</taxon>
        <taxon>Panagrolaimomorpha</taxon>
        <taxon>Panagrolaimoidea</taxon>
        <taxon>Panagrolaimidae</taxon>
        <taxon>Panagrolaimus</taxon>
    </lineage>
</organism>
<dbReference type="Proteomes" id="UP000887578">
    <property type="component" value="Unplaced"/>
</dbReference>
<feature type="region of interest" description="Disordered" evidence="1">
    <location>
        <begin position="84"/>
        <end position="106"/>
    </location>
</feature>
<dbReference type="PROSITE" id="PS50948">
    <property type="entry name" value="PAN"/>
    <property type="match status" value="1"/>
</dbReference>
<feature type="domain" description="Apple" evidence="2">
    <location>
        <begin position="270"/>
        <end position="356"/>
    </location>
</feature>
<accession>A0A914QGV4</accession>
<dbReference type="InterPro" id="IPR003609">
    <property type="entry name" value="Pan_app"/>
</dbReference>
<proteinExistence type="predicted"/>
<sequence length="497" mass="52446">MIEGKAEITGTGCNKTITCTSIGNDPNSFASITMGFPGFVGEVAFGIASVKTEIYCKNGSWFLPQYDAMPTTNIYYCEATSVSTTPTTPTTSTSTSTQTSTASTSSTTSTTAVSTTLLPQCGGCQNLQPGPSYTFGMIEGKAEITGTGCNKNITCTNINNDPYSMVSITIKLLNGETAEGTFGVGMAQLSLDCKNGSWFLPEFDNLPLKNIFYCEATSTNTTSTTVMISTLTTFQGSTKSTTPTTSLISTSTAPQSISSTTRKTFDPAGCNNSTGFYLISASVDPSKLKSGKFGGYFQTRASCEKLCAENYGLLICNAYMYEPQKSGKCTIFQYFIDDNIIEISNSTASVFKKCNATTIGSSTSTIPIESSTTSASTSAVLTTQTITTTVKTTPSAVITENCCSALVQTPISNGLADGIMSFKYNNATCRTTATITCQQPQGQGLELSAAIVVNQINFIDVAVDTLTLPATCKNGTWQIAEPPLNIISLECVMTDPV</sequence>
<reference evidence="4" key="1">
    <citation type="submission" date="2022-11" db="UniProtKB">
        <authorList>
            <consortium name="WormBaseParasite"/>
        </authorList>
    </citation>
    <scope>IDENTIFICATION</scope>
</reference>
<keyword evidence="3" id="KW-1185">Reference proteome</keyword>
<protein>
    <submittedName>
        <fullName evidence="4">Apple domain-containing protein</fullName>
    </submittedName>
</protein>
<evidence type="ECO:0000259" key="2">
    <source>
        <dbReference type="PROSITE" id="PS50948"/>
    </source>
</evidence>
<evidence type="ECO:0000313" key="3">
    <source>
        <dbReference type="Proteomes" id="UP000887578"/>
    </source>
</evidence>
<name>A0A914QGV4_9BILA</name>
<dbReference type="WBParaSite" id="PDA_v2.g30672.t1">
    <property type="protein sequence ID" value="PDA_v2.g30672.t1"/>
    <property type="gene ID" value="PDA_v2.g30672"/>
</dbReference>
<evidence type="ECO:0000313" key="4">
    <source>
        <dbReference type="WBParaSite" id="PDA_v2.g30672.t1"/>
    </source>
</evidence>
<evidence type="ECO:0000256" key="1">
    <source>
        <dbReference type="SAM" id="MobiDB-lite"/>
    </source>
</evidence>